<dbReference type="CDD" id="cd08964">
    <property type="entry name" value="L-asparaginase_II"/>
    <property type="match status" value="1"/>
</dbReference>
<dbReference type="EC" id="3.5.1.1" evidence="2"/>
<dbReference type="RefSeq" id="WP_347437120.1">
    <property type="nucleotide sequence ID" value="NZ_CP089291.1"/>
</dbReference>
<keyword evidence="3" id="KW-0378">Hydrolase</keyword>
<keyword evidence="10" id="KW-1185">Reference proteome</keyword>
<dbReference type="InterPro" id="IPR027475">
    <property type="entry name" value="Asparaginase/glutaminase_AS2"/>
</dbReference>
<proteinExistence type="inferred from homology"/>
<dbReference type="Pfam" id="PF00710">
    <property type="entry name" value="Asparaginase"/>
    <property type="match status" value="1"/>
</dbReference>
<reference evidence="9" key="1">
    <citation type="submission" date="2021-12" db="EMBL/GenBank/DDBJ databases">
        <title>Alicyclobacillaceae gen. nov., sp. nov., isolated from chalcocite enrichment system.</title>
        <authorList>
            <person name="Jiang Z."/>
        </authorList>
    </citation>
    <scope>NUCLEOTIDE SEQUENCE</scope>
    <source>
        <strain evidence="9">MYW30-H2</strain>
    </source>
</reference>
<feature type="active site" evidence="5">
    <location>
        <position position="12"/>
    </location>
</feature>
<dbReference type="InterPro" id="IPR027474">
    <property type="entry name" value="L-asparaginase_N"/>
</dbReference>
<comment type="catalytic activity">
    <reaction evidence="4">
        <text>L-asparagine + H2O = L-aspartate + NH4(+)</text>
        <dbReference type="Rhea" id="RHEA:21016"/>
        <dbReference type="ChEBI" id="CHEBI:15377"/>
        <dbReference type="ChEBI" id="CHEBI:28938"/>
        <dbReference type="ChEBI" id="CHEBI:29991"/>
        <dbReference type="ChEBI" id="CHEBI:58048"/>
        <dbReference type="EC" id="3.5.1.1"/>
    </reaction>
</comment>
<dbReference type="Proteomes" id="UP000830167">
    <property type="component" value="Chromosome"/>
</dbReference>
<evidence type="ECO:0000313" key="10">
    <source>
        <dbReference type="Proteomes" id="UP000830167"/>
    </source>
</evidence>
<evidence type="ECO:0000256" key="2">
    <source>
        <dbReference type="ARBA" id="ARBA00012920"/>
    </source>
</evidence>
<dbReference type="PROSITE" id="PS00917">
    <property type="entry name" value="ASN_GLN_ASE_2"/>
    <property type="match status" value="1"/>
</dbReference>
<dbReference type="InterPro" id="IPR036152">
    <property type="entry name" value="Asp/glu_Ase-like_sf"/>
</dbReference>
<name>A0ABY4CJ01_9BACL</name>
<dbReference type="InterPro" id="IPR037152">
    <property type="entry name" value="L-asparaginase_N_sf"/>
</dbReference>
<dbReference type="PRINTS" id="PR00139">
    <property type="entry name" value="ASNGLNASE"/>
</dbReference>
<evidence type="ECO:0000259" key="7">
    <source>
        <dbReference type="Pfam" id="PF00710"/>
    </source>
</evidence>
<dbReference type="PIRSF" id="PIRSF001220">
    <property type="entry name" value="L-ASNase_gatD"/>
    <property type="match status" value="1"/>
</dbReference>
<dbReference type="SUPFAM" id="SSF53774">
    <property type="entry name" value="Glutaminase/Asparaginase"/>
    <property type="match status" value="1"/>
</dbReference>
<dbReference type="SFLD" id="SFLDS00057">
    <property type="entry name" value="Glutaminase/Asparaginase"/>
    <property type="match status" value="1"/>
</dbReference>
<evidence type="ECO:0000256" key="6">
    <source>
        <dbReference type="PROSITE-ProRule" id="PRU10100"/>
    </source>
</evidence>
<evidence type="ECO:0000256" key="3">
    <source>
        <dbReference type="ARBA" id="ARBA00022801"/>
    </source>
</evidence>
<feature type="domain" description="L-asparaginase N-terminal" evidence="7">
    <location>
        <begin position="3"/>
        <end position="198"/>
    </location>
</feature>
<evidence type="ECO:0000313" key="9">
    <source>
        <dbReference type="EMBL" id="UOF90425.1"/>
    </source>
</evidence>
<dbReference type="PANTHER" id="PTHR11707">
    <property type="entry name" value="L-ASPARAGINASE"/>
    <property type="match status" value="1"/>
</dbReference>
<dbReference type="SMART" id="SM00870">
    <property type="entry name" value="Asparaginase"/>
    <property type="match status" value="1"/>
</dbReference>
<feature type="domain" description="Asparaginase/glutaminase C-terminal" evidence="8">
    <location>
        <begin position="212"/>
        <end position="325"/>
    </location>
</feature>
<evidence type="ECO:0000259" key="8">
    <source>
        <dbReference type="Pfam" id="PF17763"/>
    </source>
</evidence>
<dbReference type="InterPro" id="IPR027473">
    <property type="entry name" value="L-asparaginase_C"/>
</dbReference>
<dbReference type="InterPro" id="IPR040919">
    <property type="entry name" value="Asparaginase_C"/>
</dbReference>
<accession>A0ABY4CJ01</accession>
<sequence length="330" mass="35425">MSHILVISTGGTIASLPQDNGDVKAVLQGEDLVRRLPVQNQQDQNQGKHRPIIVKTFTTIGSFAFTFETLYELGNVVQTAIADEEVGGIVITHGTDTMEETAFFLSLTCQRKKPIVLTGAQLNASEPASDGLRNLSDAIRVASCQEAAALGPVIAFAGFLHAGREVRKVDTSALEAFQSVGFGPVGRVEHNKVIIRRKCTDYPLLPLQPMERVGLVRLGIGMTGDEILKIAEGYKGLVIEAYGLGNAHPSIAPAVQQLANRKIPVVITSRCLRGSVAPVYGGGGGRDLERAGAFFAGDLSGEKARILLALLIGNKLDHEAFYEWFNAWGH</sequence>
<dbReference type="InterPro" id="IPR004550">
    <property type="entry name" value="AsnASE_II"/>
</dbReference>
<comment type="similarity">
    <text evidence="1">Belongs to the asparaginase 1 family.</text>
</comment>
<dbReference type="InterPro" id="IPR020827">
    <property type="entry name" value="Asparaginase/glutaminase_AS1"/>
</dbReference>
<dbReference type="Pfam" id="PF17763">
    <property type="entry name" value="Asparaginase_C"/>
    <property type="match status" value="1"/>
</dbReference>
<protein>
    <recommendedName>
        <fullName evidence="2">asparaginase</fullName>
        <ecNumber evidence="2">3.5.1.1</ecNumber>
    </recommendedName>
</protein>
<dbReference type="Gene3D" id="3.40.50.1170">
    <property type="entry name" value="L-asparaginase, N-terminal domain"/>
    <property type="match status" value="1"/>
</dbReference>
<organism evidence="9 10">
    <name type="scientific">Fodinisporobacter ferrooxydans</name>
    <dbReference type="NCBI Taxonomy" id="2901836"/>
    <lineage>
        <taxon>Bacteria</taxon>
        <taxon>Bacillati</taxon>
        <taxon>Bacillota</taxon>
        <taxon>Bacilli</taxon>
        <taxon>Bacillales</taxon>
        <taxon>Alicyclobacillaceae</taxon>
        <taxon>Fodinisporobacter</taxon>
    </lineage>
</organism>
<dbReference type="PIRSF" id="PIRSF500176">
    <property type="entry name" value="L_ASNase"/>
    <property type="match status" value="1"/>
</dbReference>
<dbReference type="EMBL" id="CP089291">
    <property type="protein sequence ID" value="UOF90425.1"/>
    <property type="molecule type" value="Genomic_DNA"/>
</dbReference>
<dbReference type="PANTHER" id="PTHR11707:SF28">
    <property type="entry name" value="60 KDA LYSOPHOSPHOLIPASE"/>
    <property type="match status" value="1"/>
</dbReference>
<dbReference type="InterPro" id="IPR006034">
    <property type="entry name" value="Asparaginase/glutaminase-like"/>
</dbReference>
<dbReference type="PROSITE" id="PS00144">
    <property type="entry name" value="ASN_GLN_ASE_1"/>
    <property type="match status" value="1"/>
</dbReference>
<dbReference type="Gene3D" id="3.40.50.40">
    <property type="match status" value="1"/>
</dbReference>
<evidence type="ECO:0000256" key="5">
    <source>
        <dbReference type="PROSITE-ProRule" id="PRU10099"/>
    </source>
</evidence>
<feature type="active site" evidence="6">
    <location>
        <position position="95"/>
    </location>
</feature>
<evidence type="ECO:0000256" key="1">
    <source>
        <dbReference type="ARBA" id="ARBA00010518"/>
    </source>
</evidence>
<gene>
    <name evidence="9" type="ORF">LSG31_21645</name>
</gene>
<evidence type="ECO:0000256" key="4">
    <source>
        <dbReference type="ARBA" id="ARBA00049366"/>
    </source>
</evidence>